<dbReference type="SUPFAM" id="SSF82171">
    <property type="entry name" value="DPP6 N-terminal domain-like"/>
    <property type="match status" value="1"/>
</dbReference>
<dbReference type="RefSeq" id="WP_094996883.1">
    <property type="nucleotide sequence ID" value="NZ_BMJL01000002.1"/>
</dbReference>
<evidence type="ECO:0000256" key="2">
    <source>
        <dbReference type="SAM" id="MobiDB-lite"/>
    </source>
</evidence>
<evidence type="ECO:0008006" key="5">
    <source>
        <dbReference type="Google" id="ProtNLM"/>
    </source>
</evidence>
<dbReference type="InterPro" id="IPR011659">
    <property type="entry name" value="WD40"/>
</dbReference>
<gene>
    <name evidence="3" type="ORF">CJ263_08545</name>
</gene>
<reference evidence="3 4" key="1">
    <citation type="submission" date="2017-08" db="EMBL/GenBank/DDBJ databases">
        <title>The complete genome sequence of Maribacter sp. B1, isolated from deep-sea sediment.</title>
        <authorList>
            <person name="Wu Y.-H."/>
            <person name="Cheng H."/>
            <person name="Xu X.-W."/>
        </authorList>
    </citation>
    <scope>NUCLEOTIDE SEQUENCE [LARGE SCALE GENOMIC DNA]</scope>
    <source>
        <strain evidence="3 4">B1</strain>
    </source>
</reference>
<feature type="region of interest" description="Disordered" evidence="2">
    <location>
        <begin position="368"/>
        <end position="388"/>
    </location>
</feature>
<keyword evidence="4" id="KW-1185">Reference proteome</keyword>
<protein>
    <recommendedName>
        <fullName evidence="5">TolB protein</fullName>
    </recommendedName>
</protein>
<sequence>MRILFALGLICLVSSCKNETKTNTKPQEETTSLMAGADTLIYPEEKYFKSIRQITFGGDNAEAYWSWDDKQMIFQSNNANWGLNCDQMFLLNVEEGIQDSIPPMVSTGYGRTTCAYFLPDNEHFVYGSTHLADKECPEVPLRRNGAYVWPVYDSFDIFVSDLEGNITAQLTDEPGYDAEATVSPKGDKIVFTSTRSGDLELYTMNLDGSDVKQVTNELGYDGGAFFSPDGTKLIFRASRPKTPEAIKKYKDLLAEGLVEPTDMELFICNADGSDLKQLTFLGNANWSPFFHPSGKKVLFSSNFEAEKGFPFNLYFIDIDGKNLERVTHGETFDAFPVFSNDGKYLAFSSNRNNGGTRDTNLFIAEWQEASPNPVPSSRDSSSEAGGGE</sequence>
<dbReference type="PROSITE" id="PS51257">
    <property type="entry name" value="PROKAR_LIPOPROTEIN"/>
    <property type="match status" value="1"/>
</dbReference>
<organism evidence="3 4">
    <name type="scientific">Maribacter cobaltidurans</name>
    <dbReference type="NCBI Taxonomy" id="1178778"/>
    <lineage>
        <taxon>Bacteria</taxon>
        <taxon>Pseudomonadati</taxon>
        <taxon>Bacteroidota</taxon>
        <taxon>Flavobacteriia</taxon>
        <taxon>Flavobacteriales</taxon>
        <taxon>Flavobacteriaceae</taxon>
        <taxon>Maribacter</taxon>
    </lineage>
</organism>
<dbReference type="Proteomes" id="UP000215244">
    <property type="component" value="Chromosome"/>
</dbReference>
<dbReference type="KEGG" id="marb:CJ263_08545"/>
<evidence type="ECO:0000256" key="1">
    <source>
        <dbReference type="ARBA" id="ARBA00009820"/>
    </source>
</evidence>
<dbReference type="AlphaFoldDB" id="A0A223V4E3"/>
<evidence type="ECO:0000313" key="4">
    <source>
        <dbReference type="Proteomes" id="UP000215244"/>
    </source>
</evidence>
<dbReference type="PANTHER" id="PTHR36842">
    <property type="entry name" value="PROTEIN TOLB HOMOLOG"/>
    <property type="match status" value="1"/>
</dbReference>
<dbReference type="PANTHER" id="PTHR36842:SF1">
    <property type="entry name" value="PROTEIN TOLB"/>
    <property type="match status" value="1"/>
</dbReference>
<dbReference type="OrthoDB" id="9815657at2"/>
<dbReference type="InterPro" id="IPR011042">
    <property type="entry name" value="6-blade_b-propeller_TolB-like"/>
</dbReference>
<proteinExistence type="inferred from homology"/>
<comment type="similarity">
    <text evidence="1">Belongs to the TolB family.</text>
</comment>
<accession>A0A223V4E3</accession>
<dbReference type="EMBL" id="CP022957">
    <property type="protein sequence ID" value="ASV30263.1"/>
    <property type="molecule type" value="Genomic_DNA"/>
</dbReference>
<evidence type="ECO:0000313" key="3">
    <source>
        <dbReference type="EMBL" id="ASV30263.1"/>
    </source>
</evidence>
<dbReference type="Gene3D" id="2.120.10.30">
    <property type="entry name" value="TolB, C-terminal domain"/>
    <property type="match status" value="3"/>
</dbReference>
<feature type="compositionally biased region" description="Polar residues" evidence="2">
    <location>
        <begin position="375"/>
        <end position="388"/>
    </location>
</feature>
<name>A0A223V4E3_9FLAO</name>
<dbReference type="Pfam" id="PF07676">
    <property type="entry name" value="PD40"/>
    <property type="match status" value="3"/>
</dbReference>